<accession>A0ABV4DR91</accession>
<organism evidence="2 3">
    <name type="scientific">Ligilactobacillus faecis</name>
    <dbReference type="NCBI Taxonomy" id="762833"/>
    <lineage>
        <taxon>Bacteria</taxon>
        <taxon>Bacillati</taxon>
        <taxon>Bacillota</taxon>
        <taxon>Bacilli</taxon>
        <taxon>Lactobacillales</taxon>
        <taxon>Lactobacillaceae</taxon>
        <taxon>Ligilactobacillus</taxon>
    </lineage>
</organism>
<proteinExistence type="predicted"/>
<dbReference type="RefSeq" id="WP_369942929.1">
    <property type="nucleotide sequence ID" value="NZ_JBCLUF010000037.1"/>
</dbReference>
<protein>
    <recommendedName>
        <fullName evidence="4">ABC transporter permease</fullName>
    </recommendedName>
</protein>
<feature type="transmembrane region" description="Helical" evidence="1">
    <location>
        <begin position="49"/>
        <end position="68"/>
    </location>
</feature>
<evidence type="ECO:0000313" key="2">
    <source>
        <dbReference type="EMBL" id="MEY8662976.1"/>
    </source>
</evidence>
<name>A0ABV4DR91_9LACO</name>
<keyword evidence="3" id="KW-1185">Reference proteome</keyword>
<evidence type="ECO:0008006" key="4">
    <source>
        <dbReference type="Google" id="ProtNLM"/>
    </source>
</evidence>
<feature type="transmembrane region" description="Helical" evidence="1">
    <location>
        <begin position="21"/>
        <end position="43"/>
    </location>
</feature>
<evidence type="ECO:0000313" key="3">
    <source>
        <dbReference type="Proteomes" id="UP001565236"/>
    </source>
</evidence>
<reference evidence="2 3" key="1">
    <citation type="submission" date="2024-03" db="EMBL/GenBank/DDBJ databases">
        <title>Mouse gut bacterial collection (mGBC) of GemPharmatech.</title>
        <authorList>
            <person name="He Y."/>
            <person name="Dong L."/>
            <person name="Wu D."/>
            <person name="Gao X."/>
            <person name="Lin Z."/>
        </authorList>
    </citation>
    <scope>NUCLEOTIDE SEQUENCE [LARGE SCALE GENOMIC DNA]</scope>
    <source>
        <strain evidence="2 3">15-30</strain>
    </source>
</reference>
<keyword evidence="1" id="KW-0472">Membrane</keyword>
<dbReference type="EMBL" id="JBCLUF010000037">
    <property type="protein sequence ID" value="MEY8662976.1"/>
    <property type="molecule type" value="Genomic_DNA"/>
</dbReference>
<keyword evidence="1" id="KW-0812">Transmembrane</keyword>
<comment type="caution">
    <text evidence="2">The sequence shown here is derived from an EMBL/GenBank/DDBJ whole genome shotgun (WGS) entry which is preliminary data.</text>
</comment>
<sequence length="100" mass="12017">MGRALVQSFAWRYKLKQRSDLRWLFYGYLLCLGLIGVSLAFSVTLFTKLYAKSLVTLGITYILLGYELQLVQKMAIRMPLIYRQNYRSYFKYRFFRVFDI</sequence>
<evidence type="ECO:0000256" key="1">
    <source>
        <dbReference type="SAM" id="Phobius"/>
    </source>
</evidence>
<gene>
    <name evidence="2" type="ORF">AALT52_08750</name>
</gene>
<keyword evidence="1" id="KW-1133">Transmembrane helix</keyword>
<dbReference type="Proteomes" id="UP001565236">
    <property type="component" value="Unassembled WGS sequence"/>
</dbReference>